<evidence type="ECO:0000256" key="1">
    <source>
        <dbReference type="ARBA" id="ARBA00002053"/>
    </source>
</evidence>
<proteinExistence type="inferred from homology"/>
<organism evidence="10 11">
    <name type="scientific">Multifurca ochricompacta</name>
    <dbReference type="NCBI Taxonomy" id="376703"/>
    <lineage>
        <taxon>Eukaryota</taxon>
        <taxon>Fungi</taxon>
        <taxon>Dikarya</taxon>
        <taxon>Basidiomycota</taxon>
        <taxon>Agaricomycotina</taxon>
        <taxon>Agaricomycetes</taxon>
        <taxon>Russulales</taxon>
        <taxon>Russulaceae</taxon>
        <taxon>Multifurca</taxon>
    </lineage>
</organism>
<evidence type="ECO:0000256" key="5">
    <source>
        <dbReference type="ARBA" id="ARBA00022448"/>
    </source>
</evidence>
<keyword evidence="11" id="KW-1185">Reference proteome</keyword>
<evidence type="ECO:0000256" key="3">
    <source>
        <dbReference type="ARBA" id="ARBA00011245"/>
    </source>
</evidence>
<evidence type="ECO:0000256" key="8">
    <source>
        <dbReference type="SAM" id="SignalP"/>
    </source>
</evidence>
<reference evidence="10" key="1">
    <citation type="journal article" date="2022" name="New Phytol.">
        <title>Evolutionary transition to the ectomycorrhizal habit in the genomes of a hyperdiverse lineage of mushroom-forming fungi.</title>
        <authorList>
            <person name="Looney B."/>
            <person name="Miyauchi S."/>
            <person name="Morin E."/>
            <person name="Drula E."/>
            <person name="Courty P.E."/>
            <person name="Kohler A."/>
            <person name="Kuo A."/>
            <person name="LaButti K."/>
            <person name="Pangilinan J."/>
            <person name="Lipzen A."/>
            <person name="Riley R."/>
            <person name="Andreopoulos W."/>
            <person name="He G."/>
            <person name="Johnson J."/>
            <person name="Nolan M."/>
            <person name="Tritt A."/>
            <person name="Barry K.W."/>
            <person name="Grigoriev I.V."/>
            <person name="Nagy L.G."/>
            <person name="Hibbett D."/>
            <person name="Henrissat B."/>
            <person name="Matheny P.B."/>
            <person name="Labbe J."/>
            <person name="Martin F.M."/>
        </authorList>
    </citation>
    <scope>NUCLEOTIDE SEQUENCE</scope>
    <source>
        <strain evidence="10">BPL690</strain>
    </source>
</reference>
<dbReference type="InterPro" id="IPR036846">
    <property type="entry name" value="GM2-AP_sf"/>
</dbReference>
<dbReference type="InterPro" id="IPR033917">
    <property type="entry name" value="ML_PG-PI_TP"/>
</dbReference>
<protein>
    <recommendedName>
        <fullName evidence="4">Phosphatidylglycerol/phosphatidylinositol transfer protein</fullName>
    </recommendedName>
</protein>
<feature type="domain" description="MD-2-related lipid-recognition" evidence="9">
    <location>
        <begin position="44"/>
        <end position="166"/>
    </location>
</feature>
<comment type="function">
    <text evidence="1">Catalyzes the intermembrane transfer of phosphatidylglycerol and phosphatidylinositol.</text>
</comment>
<dbReference type="PANTHER" id="PTHR11306:SF0">
    <property type="entry name" value="PHOSPHATIDYLGLYCEROL_PHOSPHATIDYLINOSITOL TRANSFER PROTEIN"/>
    <property type="match status" value="1"/>
</dbReference>
<comment type="subunit">
    <text evidence="3">Monomer.</text>
</comment>
<evidence type="ECO:0000256" key="2">
    <source>
        <dbReference type="ARBA" id="ARBA00006370"/>
    </source>
</evidence>
<evidence type="ECO:0000256" key="7">
    <source>
        <dbReference type="ARBA" id="ARBA00023055"/>
    </source>
</evidence>
<keyword evidence="6 8" id="KW-0732">Signal</keyword>
<dbReference type="SUPFAM" id="SSF81296">
    <property type="entry name" value="E set domains"/>
    <property type="match status" value="1"/>
</dbReference>
<dbReference type="InterPro" id="IPR039670">
    <property type="entry name" value="NPC2-like"/>
</dbReference>
<evidence type="ECO:0000256" key="4">
    <source>
        <dbReference type="ARBA" id="ARBA00016056"/>
    </source>
</evidence>
<dbReference type="Proteomes" id="UP001203297">
    <property type="component" value="Unassembled WGS sequence"/>
</dbReference>
<dbReference type="GO" id="GO:0032366">
    <property type="term" value="P:intracellular sterol transport"/>
    <property type="evidence" value="ECO:0007669"/>
    <property type="project" value="InterPro"/>
</dbReference>
<keyword evidence="7" id="KW-0445">Lipid transport</keyword>
<dbReference type="InterPro" id="IPR003172">
    <property type="entry name" value="ML_dom"/>
</dbReference>
<dbReference type="EMBL" id="WTXG01000001">
    <property type="protein sequence ID" value="KAI0307797.1"/>
    <property type="molecule type" value="Genomic_DNA"/>
</dbReference>
<dbReference type="SMART" id="SM00737">
    <property type="entry name" value="ML"/>
    <property type="match status" value="1"/>
</dbReference>
<dbReference type="InterPro" id="IPR014756">
    <property type="entry name" value="Ig_E-set"/>
</dbReference>
<gene>
    <name evidence="10" type="ORF">B0F90DRAFT_1677323</name>
</gene>
<comment type="similarity">
    <text evidence="2">Belongs to the NPC2 family.</text>
</comment>
<evidence type="ECO:0000313" key="11">
    <source>
        <dbReference type="Proteomes" id="UP001203297"/>
    </source>
</evidence>
<evidence type="ECO:0000256" key="6">
    <source>
        <dbReference type="ARBA" id="ARBA00022729"/>
    </source>
</evidence>
<accession>A0AAD4QRQ2</accession>
<comment type="caution">
    <text evidence="10">The sequence shown here is derived from an EMBL/GenBank/DDBJ whole genome shotgun (WGS) entry which is preliminary data.</text>
</comment>
<dbReference type="Gene3D" id="2.70.220.10">
    <property type="entry name" value="Ganglioside GM2 activator"/>
    <property type="match status" value="2"/>
</dbReference>
<dbReference type="Pfam" id="PF02221">
    <property type="entry name" value="E1_DerP2_DerF2"/>
    <property type="match status" value="1"/>
</dbReference>
<sequence>MARFLLLAYIFASLLASTNANPLTSQQSIIGHDDTVRIKQGWSWSDCGQSTDGIQIESITVSPDPPKPGQNLTVTVKAYAQEEVEEGAYANVVVKLGLIKLLQKQFDLCEEARNAQTSVQCPVNKGTYVVEQTVALPKEIPQAKFTINARGYTVNEDDLFCVDLKVDFMKRPFPMLSLGW</sequence>
<dbReference type="AlphaFoldDB" id="A0AAD4QRQ2"/>
<dbReference type="PANTHER" id="PTHR11306">
    <property type="entry name" value="NIEMANN PICK TYPE C2 PROTEIN NPC2-RELATED"/>
    <property type="match status" value="1"/>
</dbReference>
<feature type="chain" id="PRO_5042132138" description="Phosphatidylglycerol/phosphatidylinositol transfer protein" evidence="8">
    <location>
        <begin position="21"/>
        <end position="180"/>
    </location>
</feature>
<dbReference type="GO" id="GO:0032934">
    <property type="term" value="F:sterol binding"/>
    <property type="evidence" value="ECO:0007669"/>
    <property type="project" value="InterPro"/>
</dbReference>
<name>A0AAD4QRQ2_9AGAM</name>
<dbReference type="FunFam" id="2.70.220.10:FF:000002">
    <property type="entry name" value="Phosphatidylglycerol/phosphatidylinositol transfer protein"/>
    <property type="match status" value="1"/>
</dbReference>
<dbReference type="CDD" id="cd00917">
    <property type="entry name" value="PG-PI_TP"/>
    <property type="match status" value="1"/>
</dbReference>
<feature type="signal peptide" evidence="8">
    <location>
        <begin position="1"/>
        <end position="20"/>
    </location>
</feature>
<evidence type="ECO:0000259" key="9">
    <source>
        <dbReference type="SMART" id="SM00737"/>
    </source>
</evidence>
<evidence type="ECO:0000313" key="10">
    <source>
        <dbReference type="EMBL" id="KAI0307797.1"/>
    </source>
</evidence>
<keyword evidence="5" id="KW-0813">Transport</keyword>